<feature type="region of interest" description="Disordered" evidence="1">
    <location>
        <begin position="1"/>
        <end position="52"/>
    </location>
</feature>
<feature type="compositionally biased region" description="Low complexity" evidence="1">
    <location>
        <begin position="32"/>
        <end position="47"/>
    </location>
</feature>
<keyword evidence="3" id="KW-1185">Reference proteome</keyword>
<sequence>MIRPPGSPPIQQVSRRGVRARLGTLHESLCGSSAAEPDAPDPDSTSPLPSPHLLKRVRGHDVTLTLPCGTPLGTAHARFQRCRDEALKNPKSFKNRAGSYWDWTGSARAAGSSFRSNLPRTGAAGAPDWGNRSPTLGLPEPQTGAAGAPDWGSWSSWSPRLGQLEQLEQLEPHTGAAGAPHWGSWGSWSPRLGEAGGGMEHNWWQLALRGGACTQGTFGVFMAFAGPASVPRRTPEFSAVQGDCFWGRTHGRPGEGRRRRSLRIVSTIVSWPAFGSCSSLSRNRTPRPVWTRRVRTRWS</sequence>
<feature type="region of interest" description="Disordered" evidence="1">
    <location>
        <begin position="111"/>
        <end position="151"/>
    </location>
</feature>
<evidence type="ECO:0000313" key="2">
    <source>
        <dbReference type="EMBL" id="TWW71458.1"/>
    </source>
</evidence>
<comment type="caution">
    <text evidence="2">The sequence shown here is derived from an EMBL/GenBank/DDBJ whole genome shotgun (WGS) entry which is preliminary data.</text>
</comment>
<evidence type="ECO:0000256" key="1">
    <source>
        <dbReference type="SAM" id="MobiDB-lite"/>
    </source>
</evidence>
<name>A0A5C6NXC3_9TELE</name>
<accession>A0A5C6NXC3</accession>
<gene>
    <name evidence="2" type="ORF">D4764_17G0009410</name>
</gene>
<reference evidence="2 3" key="1">
    <citation type="submission" date="2019-04" db="EMBL/GenBank/DDBJ databases">
        <title>Chromosome genome assembly for Takifugu flavidus.</title>
        <authorList>
            <person name="Xiao S."/>
        </authorList>
    </citation>
    <scope>NUCLEOTIDE SEQUENCE [LARGE SCALE GENOMIC DNA]</scope>
    <source>
        <strain evidence="2">HTHZ2018</strain>
        <tissue evidence="2">Muscle</tissue>
    </source>
</reference>
<dbReference type="AlphaFoldDB" id="A0A5C6NXC3"/>
<dbReference type="Proteomes" id="UP000324091">
    <property type="component" value="Chromosome 17"/>
</dbReference>
<organism evidence="2 3">
    <name type="scientific">Takifugu flavidus</name>
    <name type="common">sansaifugu</name>
    <dbReference type="NCBI Taxonomy" id="433684"/>
    <lineage>
        <taxon>Eukaryota</taxon>
        <taxon>Metazoa</taxon>
        <taxon>Chordata</taxon>
        <taxon>Craniata</taxon>
        <taxon>Vertebrata</taxon>
        <taxon>Euteleostomi</taxon>
        <taxon>Actinopterygii</taxon>
        <taxon>Neopterygii</taxon>
        <taxon>Teleostei</taxon>
        <taxon>Neoteleostei</taxon>
        <taxon>Acanthomorphata</taxon>
        <taxon>Eupercaria</taxon>
        <taxon>Tetraodontiformes</taxon>
        <taxon>Tetradontoidea</taxon>
        <taxon>Tetraodontidae</taxon>
        <taxon>Takifugu</taxon>
    </lineage>
</organism>
<proteinExistence type="predicted"/>
<evidence type="ECO:0000313" key="3">
    <source>
        <dbReference type="Proteomes" id="UP000324091"/>
    </source>
</evidence>
<dbReference type="EMBL" id="RHFK02000009">
    <property type="protein sequence ID" value="TWW71458.1"/>
    <property type="molecule type" value="Genomic_DNA"/>
</dbReference>
<protein>
    <submittedName>
        <fullName evidence="2">Uncharacterized protein</fullName>
    </submittedName>
</protein>